<evidence type="ECO:0000313" key="1">
    <source>
        <dbReference type="EMBL" id="KAI7944199.1"/>
    </source>
</evidence>
<evidence type="ECO:0000313" key="2">
    <source>
        <dbReference type="Proteomes" id="UP001060170"/>
    </source>
</evidence>
<reference evidence="1 2" key="3">
    <citation type="journal article" date="2022" name="Microbiol. Spectr.">
        <title>Folding features and dynamics of 3D genome architecture in plant fungal pathogens.</title>
        <authorList>
            <person name="Xia C."/>
        </authorList>
    </citation>
    <scope>NUCLEOTIDE SEQUENCE [LARGE SCALE GENOMIC DNA]</scope>
    <source>
        <strain evidence="1 2">93-210</strain>
    </source>
</reference>
<reference evidence="2" key="2">
    <citation type="journal article" date="2018" name="Mol. Plant Microbe Interact.">
        <title>Genome sequence resources for the wheat stripe rust pathogen (Puccinia striiformis f. sp. tritici) and the barley stripe rust pathogen (Puccinia striiformis f. sp. hordei).</title>
        <authorList>
            <person name="Xia C."/>
            <person name="Wang M."/>
            <person name="Yin C."/>
            <person name="Cornejo O.E."/>
            <person name="Hulbert S.H."/>
            <person name="Chen X."/>
        </authorList>
    </citation>
    <scope>NUCLEOTIDE SEQUENCE [LARGE SCALE GENOMIC DNA]</scope>
    <source>
        <strain evidence="2">93-210</strain>
    </source>
</reference>
<dbReference type="EMBL" id="CM045875">
    <property type="protein sequence ID" value="KAI7944199.1"/>
    <property type="molecule type" value="Genomic_DNA"/>
</dbReference>
<sequence>MPKHLSVLGYIYALAIPLASGGPGHDLFASIYSTVQQKNNHWTNSTDLICQPSDSPFFIPSSENCPYKYDQVVLKSTPQPFRDGFFKSTCFMNPIDDDPDSFCIFINPALNGGKGMVIVAPEGDFEQYLGKDIDLSIEPRELDTMRTVDMPEKGGKGAVASRDIQAGEDIALMRPLALFPLGQTVWSTRFGQNVRRQAVDHLPLHSRAAVAGLHGEGKDGDEFISDLIHVNTFMTHIQTEMPIGAVVVEASRLNHACRPNVVYNLDPRTQLLNMKAIRPIEKGEELTISYRSLEMPSEFRRQSLKEYYGFDCNCHHCKMSSELRQQSDERMKQILVFRYEAHSDNPRFRAEDVEEFLNICDMEQIPSCMVTANQVAAEFYNSRGEKQKVKEYAEVARKIGLINYGSSWDELEELELLIIDVEPWTNSTNICEPRGGFAFSSSSVYKYDQAVLRSTPQPFRDGFFKSTCFLDPTDKSSEEFCIFFNPTISNGQGMVIVAPEEVLVESLEDGLDLSDDPPEPDTIEVVAMPEKGGMGAVAAHDIDAGDHVAFLRPVGLFPISTPLWSTSLGRSIRRQAIDHLPIRTRAAIARLHGEGKTEDEFISSLIDVNTFTSFLKTTMNFGAVVLVGSRLNHACRPNVFYRMDPRAQVLYLKAFKPIFKGEELTISYRSLESTSQDRRESLEETYGFVCTCSHCQMSVERRKQSDQRVSRITELRQKSLSDDSNFSAEEVEEFFDLCKTENIPSCMLTANMIAAEFYNSEGKIDKVKECAEVARKIGLITLRMSRDELQQIEMLINSPEKHHSYLSVKQKTS</sequence>
<name>A0ACC0E4K2_9BASI</name>
<dbReference type="Proteomes" id="UP001060170">
    <property type="component" value="Chromosome 11"/>
</dbReference>
<accession>A0ACC0E4K2</accession>
<organism evidence="1 2">
    <name type="scientific">Puccinia striiformis f. sp. tritici</name>
    <dbReference type="NCBI Taxonomy" id="168172"/>
    <lineage>
        <taxon>Eukaryota</taxon>
        <taxon>Fungi</taxon>
        <taxon>Dikarya</taxon>
        <taxon>Basidiomycota</taxon>
        <taxon>Pucciniomycotina</taxon>
        <taxon>Pucciniomycetes</taxon>
        <taxon>Pucciniales</taxon>
        <taxon>Pucciniaceae</taxon>
        <taxon>Puccinia</taxon>
    </lineage>
</organism>
<gene>
    <name evidence="1" type="ORF">MJO28_011727</name>
</gene>
<comment type="caution">
    <text evidence="1">The sequence shown here is derived from an EMBL/GenBank/DDBJ whole genome shotgun (WGS) entry which is preliminary data.</text>
</comment>
<proteinExistence type="predicted"/>
<protein>
    <submittedName>
        <fullName evidence="1">Uncharacterized protein</fullName>
    </submittedName>
</protein>
<keyword evidence="2" id="KW-1185">Reference proteome</keyword>
<reference evidence="2" key="1">
    <citation type="journal article" date="2018" name="BMC Genomics">
        <title>Genomic insights into host adaptation between the wheat stripe rust pathogen (Puccinia striiformis f. sp. tritici) and the barley stripe rust pathogen (Puccinia striiformis f. sp. hordei).</title>
        <authorList>
            <person name="Xia C."/>
            <person name="Wang M."/>
            <person name="Yin C."/>
            <person name="Cornejo O.E."/>
            <person name="Hulbert S.H."/>
            <person name="Chen X."/>
        </authorList>
    </citation>
    <scope>NUCLEOTIDE SEQUENCE [LARGE SCALE GENOMIC DNA]</scope>
    <source>
        <strain evidence="2">93-210</strain>
    </source>
</reference>